<dbReference type="GO" id="GO:0004792">
    <property type="term" value="F:thiosulfate-cyanide sulfurtransferase activity"/>
    <property type="evidence" value="ECO:0007669"/>
    <property type="project" value="InterPro"/>
</dbReference>
<name>A0A017HVE7_9RHOB</name>
<dbReference type="CDD" id="cd01449">
    <property type="entry name" value="TST_Repeat_2"/>
    <property type="match status" value="1"/>
</dbReference>
<dbReference type="AlphaFoldDB" id="A0A017HVE7"/>
<dbReference type="InterPro" id="IPR001763">
    <property type="entry name" value="Rhodanese-like_dom"/>
</dbReference>
<evidence type="ECO:0000256" key="2">
    <source>
        <dbReference type="ARBA" id="ARBA00022490"/>
    </source>
</evidence>
<keyword evidence="2" id="KW-0963">Cytoplasm</keyword>
<dbReference type="EMBL" id="AOSK01000002">
    <property type="protein sequence ID" value="EYD78361.1"/>
    <property type="molecule type" value="Genomic_DNA"/>
</dbReference>
<dbReference type="PROSITE" id="PS00380">
    <property type="entry name" value="RHODANESE_1"/>
    <property type="match status" value="1"/>
</dbReference>
<dbReference type="NCBIfam" id="NF008557">
    <property type="entry name" value="PRK11493.1"/>
    <property type="match status" value="1"/>
</dbReference>
<protein>
    <recommendedName>
        <fullName evidence="7">3-mercaptopyruvate sulfurtransferase</fullName>
        <ecNumber evidence="6">2.8.1.2</ecNumber>
    </recommendedName>
    <alternativeName>
        <fullName evidence="8">Rhodanese-like protein</fullName>
    </alternativeName>
</protein>
<organism evidence="10 11">
    <name type="scientific">Rubellimicrobium mesophilum DSM 19309</name>
    <dbReference type="NCBI Taxonomy" id="442562"/>
    <lineage>
        <taxon>Bacteria</taxon>
        <taxon>Pseudomonadati</taxon>
        <taxon>Pseudomonadota</taxon>
        <taxon>Alphaproteobacteria</taxon>
        <taxon>Rhodobacterales</taxon>
        <taxon>Roseobacteraceae</taxon>
        <taxon>Rubellimicrobium</taxon>
    </lineage>
</organism>
<dbReference type="Proteomes" id="UP000019666">
    <property type="component" value="Unassembled WGS sequence"/>
</dbReference>
<dbReference type="Pfam" id="PF00581">
    <property type="entry name" value="Rhodanese"/>
    <property type="match status" value="2"/>
</dbReference>
<evidence type="ECO:0000256" key="8">
    <source>
        <dbReference type="ARBA" id="ARBA00078354"/>
    </source>
</evidence>
<dbReference type="GO" id="GO:0005737">
    <property type="term" value="C:cytoplasm"/>
    <property type="evidence" value="ECO:0007669"/>
    <property type="project" value="UniProtKB-SubCell"/>
</dbReference>
<evidence type="ECO:0000256" key="4">
    <source>
        <dbReference type="ARBA" id="ARBA00022737"/>
    </source>
</evidence>
<comment type="catalytic activity">
    <reaction evidence="5">
        <text>2-oxo-3-sulfanylpropanoate + [thioredoxin]-dithiol = [thioredoxin]-disulfide + hydrogen sulfide + pyruvate + H(+)</text>
        <dbReference type="Rhea" id="RHEA:21740"/>
        <dbReference type="Rhea" id="RHEA-COMP:10698"/>
        <dbReference type="Rhea" id="RHEA-COMP:10700"/>
        <dbReference type="ChEBI" id="CHEBI:15361"/>
        <dbReference type="ChEBI" id="CHEBI:15378"/>
        <dbReference type="ChEBI" id="CHEBI:29919"/>
        <dbReference type="ChEBI" id="CHEBI:29950"/>
        <dbReference type="ChEBI" id="CHEBI:50058"/>
        <dbReference type="ChEBI" id="CHEBI:57678"/>
        <dbReference type="EC" id="2.8.1.2"/>
    </reaction>
    <physiologicalReaction direction="left-to-right" evidence="5">
        <dbReference type="Rhea" id="RHEA:21741"/>
    </physiologicalReaction>
</comment>
<dbReference type="PROSITE" id="PS50206">
    <property type="entry name" value="RHODANESE_3"/>
    <property type="match status" value="2"/>
</dbReference>
<dbReference type="InterPro" id="IPR045078">
    <property type="entry name" value="TST/MPST-like"/>
</dbReference>
<dbReference type="InterPro" id="IPR001307">
    <property type="entry name" value="Thiosulphate_STrfase_CS"/>
</dbReference>
<evidence type="ECO:0000259" key="9">
    <source>
        <dbReference type="PROSITE" id="PS50206"/>
    </source>
</evidence>
<evidence type="ECO:0000313" key="11">
    <source>
        <dbReference type="Proteomes" id="UP000019666"/>
    </source>
</evidence>
<feature type="domain" description="Rhodanese" evidence="9">
    <location>
        <begin position="19"/>
        <end position="136"/>
    </location>
</feature>
<evidence type="ECO:0000256" key="6">
    <source>
        <dbReference type="ARBA" id="ARBA00066832"/>
    </source>
</evidence>
<dbReference type="FunFam" id="3.40.250.10:FF:000015">
    <property type="entry name" value="Sulfurtransferase"/>
    <property type="match status" value="1"/>
</dbReference>
<keyword evidence="3 10" id="KW-0808">Transferase</keyword>
<dbReference type="PANTHER" id="PTHR11364">
    <property type="entry name" value="THIOSULFATE SULFERTANSFERASE"/>
    <property type="match status" value="1"/>
</dbReference>
<dbReference type="HOGENOM" id="CLU_031618_3_0_5"/>
<comment type="subcellular location">
    <subcellularLocation>
        <location evidence="1">Cytoplasm</location>
    </subcellularLocation>
</comment>
<dbReference type="SMART" id="SM00450">
    <property type="entry name" value="RHOD"/>
    <property type="match status" value="2"/>
</dbReference>
<dbReference type="InterPro" id="IPR036873">
    <property type="entry name" value="Rhodanese-like_dom_sf"/>
</dbReference>
<reference evidence="10 11" key="1">
    <citation type="submission" date="2013-02" db="EMBL/GenBank/DDBJ databases">
        <authorList>
            <person name="Fiebig A."/>
            <person name="Goeker M."/>
            <person name="Klenk H.-P.P."/>
        </authorList>
    </citation>
    <scope>NUCLEOTIDE SEQUENCE [LARGE SCALE GENOMIC DNA]</scope>
    <source>
        <strain evidence="10 11">DSM 19309</strain>
    </source>
</reference>
<dbReference type="Gene3D" id="3.40.250.10">
    <property type="entry name" value="Rhodanese-like domain"/>
    <property type="match status" value="2"/>
</dbReference>
<evidence type="ECO:0000256" key="3">
    <source>
        <dbReference type="ARBA" id="ARBA00022679"/>
    </source>
</evidence>
<dbReference type="OrthoDB" id="9781034at2"/>
<dbReference type="PATRIC" id="fig|442562.3.peg.19"/>
<dbReference type="EC" id="2.8.1.2" evidence="6"/>
<evidence type="ECO:0000256" key="7">
    <source>
        <dbReference type="ARBA" id="ARBA00070833"/>
    </source>
</evidence>
<keyword evidence="4" id="KW-0677">Repeat</keyword>
<dbReference type="SUPFAM" id="SSF52821">
    <property type="entry name" value="Rhodanese/Cell cycle control phosphatase"/>
    <property type="match status" value="2"/>
</dbReference>
<evidence type="ECO:0000256" key="5">
    <source>
        <dbReference type="ARBA" id="ARBA00051793"/>
    </source>
</evidence>
<evidence type="ECO:0000256" key="1">
    <source>
        <dbReference type="ARBA" id="ARBA00004496"/>
    </source>
</evidence>
<dbReference type="STRING" id="442562.Rumeso_00018"/>
<dbReference type="RefSeq" id="WP_037281950.1">
    <property type="nucleotide sequence ID" value="NZ_KK088597.1"/>
</dbReference>
<sequence>MRDDPRTLVSTEWLAQRLREPGLVVLDASWHMPNAGRDPEAEFRVAHIPGARRFDIDAISDHGSPLPHMAPPASDFAAWMAREGIGPGTQVVVYDSLGVFSAPRAWWTFRRMGHDRVAVLDGGLPKWLAEKGPVETGEAGVASPAEPALAPDASWVRTADQVAEALRDGAATVLDARPAARFRGEAPEPRPGLASGHMPGARSLPFGAVLNPDGTMKDDEALAEAMEAAGVDPERPVVTSCGSGVTAAILSLALERLGRSHALYDGSWAEWGAGGRPVETS</sequence>
<dbReference type="GO" id="GO:0016784">
    <property type="term" value="F:3-mercaptopyruvate sulfurtransferase activity"/>
    <property type="evidence" value="ECO:0007669"/>
    <property type="project" value="UniProtKB-EC"/>
</dbReference>
<gene>
    <name evidence="10" type="ORF">Rumeso_00018</name>
</gene>
<keyword evidence="11" id="KW-1185">Reference proteome</keyword>
<feature type="domain" description="Rhodanese" evidence="9">
    <location>
        <begin position="167"/>
        <end position="280"/>
    </location>
</feature>
<dbReference type="CDD" id="cd01448">
    <property type="entry name" value="TST_Repeat_1"/>
    <property type="match status" value="1"/>
</dbReference>
<evidence type="ECO:0000313" key="10">
    <source>
        <dbReference type="EMBL" id="EYD78361.1"/>
    </source>
</evidence>
<proteinExistence type="predicted"/>
<dbReference type="FunFam" id="3.40.250.10:FF:000001">
    <property type="entry name" value="Sulfurtransferase"/>
    <property type="match status" value="1"/>
</dbReference>
<accession>A0A017HVE7</accession>
<comment type="caution">
    <text evidence="10">The sequence shown here is derived from an EMBL/GenBank/DDBJ whole genome shotgun (WGS) entry which is preliminary data.</text>
</comment>
<dbReference type="PANTHER" id="PTHR11364:SF27">
    <property type="entry name" value="SULFURTRANSFERASE"/>
    <property type="match status" value="1"/>
</dbReference>